<feature type="domain" description="C2H2-type" evidence="5">
    <location>
        <begin position="1822"/>
        <end position="1845"/>
    </location>
</feature>
<feature type="compositionally biased region" description="Acidic residues" evidence="4">
    <location>
        <begin position="289"/>
        <end position="315"/>
    </location>
</feature>
<dbReference type="InterPro" id="IPR013087">
    <property type="entry name" value="Znf_C2H2_type"/>
</dbReference>
<feature type="region of interest" description="Disordered" evidence="4">
    <location>
        <begin position="280"/>
        <end position="327"/>
    </location>
</feature>
<feature type="repeat" description="ANK" evidence="3">
    <location>
        <begin position="1623"/>
        <end position="1657"/>
    </location>
</feature>
<dbReference type="Pfam" id="PF00023">
    <property type="entry name" value="Ank"/>
    <property type="match status" value="1"/>
</dbReference>
<keyword evidence="7" id="KW-1185">Reference proteome</keyword>
<feature type="repeat" description="ANK" evidence="3">
    <location>
        <begin position="1490"/>
        <end position="1522"/>
    </location>
</feature>
<evidence type="ECO:0000256" key="2">
    <source>
        <dbReference type="ARBA" id="ARBA00023043"/>
    </source>
</evidence>
<dbReference type="PANTHER" id="PTHR24123:SF33">
    <property type="entry name" value="PROTEIN HOS4"/>
    <property type="match status" value="1"/>
</dbReference>
<dbReference type="Gene3D" id="1.25.40.20">
    <property type="entry name" value="Ankyrin repeat-containing domain"/>
    <property type="match status" value="2"/>
</dbReference>
<name>A0AA40CQY4_9PEZI</name>
<dbReference type="EMBL" id="JAULSV010000003">
    <property type="protein sequence ID" value="KAK0648156.1"/>
    <property type="molecule type" value="Genomic_DNA"/>
</dbReference>
<dbReference type="SUPFAM" id="SSF48403">
    <property type="entry name" value="Ankyrin repeat"/>
    <property type="match status" value="2"/>
</dbReference>
<evidence type="ECO:0000313" key="6">
    <source>
        <dbReference type="EMBL" id="KAK0648156.1"/>
    </source>
</evidence>
<evidence type="ECO:0000259" key="5">
    <source>
        <dbReference type="PROSITE" id="PS00028"/>
    </source>
</evidence>
<evidence type="ECO:0000256" key="1">
    <source>
        <dbReference type="ARBA" id="ARBA00022737"/>
    </source>
</evidence>
<protein>
    <submittedName>
        <fullName evidence="6">Ankyrin repeat-containing domain protein</fullName>
    </submittedName>
</protein>
<keyword evidence="1" id="KW-0677">Repeat</keyword>
<dbReference type="InterPro" id="IPR051165">
    <property type="entry name" value="Multifunctional_ANK_Repeat"/>
</dbReference>
<organism evidence="6 7">
    <name type="scientific">Cercophora newfieldiana</name>
    <dbReference type="NCBI Taxonomy" id="92897"/>
    <lineage>
        <taxon>Eukaryota</taxon>
        <taxon>Fungi</taxon>
        <taxon>Dikarya</taxon>
        <taxon>Ascomycota</taxon>
        <taxon>Pezizomycotina</taxon>
        <taxon>Sordariomycetes</taxon>
        <taxon>Sordariomycetidae</taxon>
        <taxon>Sordariales</taxon>
        <taxon>Lasiosphaeriaceae</taxon>
        <taxon>Cercophora</taxon>
    </lineage>
</organism>
<dbReference type="Proteomes" id="UP001174936">
    <property type="component" value="Unassembled WGS sequence"/>
</dbReference>
<feature type="repeat" description="ANK" evidence="3">
    <location>
        <begin position="1238"/>
        <end position="1270"/>
    </location>
</feature>
<dbReference type="PROSITE" id="PS00028">
    <property type="entry name" value="ZINC_FINGER_C2H2_1"/>
    <property type="match status" value="1"/>
</dbReference>
<accession>A0AA40CQY4</accession>
<dbReference type="InterPro" id="IPR002110">
    <property type="entry name" value="Ankyrin_rpt"/>
</dbReference>
<dbReference type="Pfam" id="PF12796">
    <property type="entry name" value="Ank_2"/>
    <property type="match status" value="2"/>
</dbReference>
<evidence type="ECO:0000256" key="4">
    <source>
        <dbReference type="SAM" id="MobiDB-lite"/>
    </source>
</evidence>
<reference evidence="6" key="1">
    <citation type="submission" date="2023-06" db="EMBL/GenBank/DDBJ databases">
        <title>Genome-scale phylogeny and comparative genomics of the fungal order Sordariales.</title>
        <authorList>
            <consortium name="Lawrence Berkeley National Laboratory"/>
            <person name="Hensen N."/>
            <person name="Bonometti L."/>
            <person name="Westerberg I."/>
            <person name="Brannstrom I.O."/>
            <person name="Guillou S."/>
            <person name="Cros-Aarteil S."/>
            <person name="Calhoun S."/>
            <person name="Haridas S."/>
            <person name="Kuo A."/>
            <person name="Mondo S."/>
            <person name="Pangilinan J."/>
            <person name="Riley R."/>
            <person name="Labutti K."/>
            <person name="Andreopoulos B."/>
            <person name="Lipzen A."/>
            <person name="Chen C."/>
            <person name="Yanf M."/>
            <person name="Daum C."/>
            <person name="Ng V."/>
            <person name="Clum A."/>
            <person name="Steindorff A."/>
            <person name="Ohm R."/>
            <person name="Martin F."/>
            <person name="Silar P."/>
            <person name="Natvig D."/>
            <person name="Lalanne C."/>
            <person name="Gautier V."/>
            <person name="Ament-Velasquez S.L."/>
            <person name="Kruys A."/>
            <person name="Hutchinson M.I."/>
            <person name="Powell A.J."/>
            <person name="Barry K."/>
            <person name="Miller A.N."/>
            <person name="Grigoriev I.V."/>
            <person name="Debuchy R."/>
            <person name="Gladieux P."/>
            <person name="Thoren M.H."/>
            <person name="Johannesson H."/>
        </authorList>
    </citation>
    <scope>NUCLEOTIDE SEQUENCE</scope>
    <source>
        <strain evidence="6">SMH2532-1</strain>
    </source>
</reference>
<feature type="repeat" description="ANK" evidence="3">
    <location>
        <begin position="1556"/>
        <end position="1589"/>
    </location>
</feature>
<dbReference type="InterPro" id="IPR036770">
    <property type="entry name" value="Ankyrin_rpt-contain_sf"/>
</dbReference>
<comment type="caution">
    <text evidence="6">The sequence shown here is derived from an EMBL/GenBank/DDBJ whole genome shotgun (WGS) entry which is preliminary data.</text>
</comment>
<proteinExistence type="predicted"/>
<dbReference type="PROSITE" id="PS50088">
    <property type="entry name" value="ANK_REPEAT"/>
    <property type="match status" value="5"/>
</dbReference>
<evidence type="ECO:0000256" key="3">
    <source>
        <dbReference type="PROSITE-ProRule" id="PRU00023"/>
    </source>
</evidence>
<gene>
    <name evidence="6" type="ORF">B0T16DRAFT_407798</name>
</gene>
<sequence length="1871" mass="205342">MDSAEIFASSTYKVNKDIVTVHGLSEAGPKPWADAPGRPRWLERSLFHDADARVISFNYDAAPQEDMVLTKSGLESVARRLLDCILSWRESPDLQNRPLAFVAHDIGGTVLKQAMVLASWDEARYGTILRSTYSVVFAGCPHRPASRVALAGCIANLISKRNHIPKFGWLRTAELCADTILETNDLFLSTGVLLQARIGNVFWEDTDSGNHVFNRFTATLDISTELAIGRLHDFAAESFSEDDVAKPSESTPPALHAVRLLSGKMDRNIYASLRNVLGCKPTHTHSHGDDDDDSSESDTDSDSSSDSESGSDTDPSDDHPSFTTSMYPINSTPPGLRFLMGAATPVHIPSRKTNPKVFQWLLLNSPDVLDSLLTRTTAAAYLLSSSTGDDKTTAIGLNCMLRLLEDQQRARRALRGHDVPHRVVFSFQFRNNKTGGHRHPNTTRTLLMNLLAQALNFVMRRTSELERPEHVLEALEVQSEFQAVEVLLRLFNDVNVWLAQRGIPVLWIIWGVEAWSDTAEHDLAGSVRSVLQNNGSRFLEARPAFLFSALDEDEGGGGGGTSHNSGGISEAMAAAGVERLDIGQPSSADIFSLSVSTPTAGGVMRPEQAQALELQLLHACLGRPSIELFAVIDGAVEKLRGESSLSVILLRWVTEMASQTPSSVWKESIMAAVAQLSPENPSPLFRAVLGSLEPRQRSWAIKILRWVVYSVRPLSPSNILDTMRLEASDAGSNEVLPEISDPMFSAVRRWLSGMIRIEDNEVGLRHEAVRDILLDMSGEQEASMDRNEFHHAYLLGQLLRYLSMEHVYMMLNSPAFLERYPTTPSPESVSRQGLTWYAVRFWPDHYRAAVGDAERPTPKLAQEQVRSHLKLFLTNDAAVRFVIDANRRLGSPERLEGTNNKAHAKLHLLARSGLSAEEISFAVTDDPIIAGNCWQNEMALVCEALLGAIQSRNMELISTLLPTLSKLKPNDIRDIFLEAAASEDATTMMLVFNQATQHQLTLPGQFVIQAARLGLGEIMAAIVQDTDSKLVEEDFDHVRVLQVSLVWRQPGITQLLTDYLASLCEMSEGDLSEAIRRACWAGDPTQIRHLHQLCSNAKVRSRNGYRYSDLLGASEYGSHQVINEMLQLLEHPADGLLSTPEGKRCLAISVVKGWRECTRALLEYVNPERDHTVLLRVLRRGIKAQQLETCRILVAKGLNLQHAPGDTPLLSLAARRGNIELINLLHEHHAELEATNEYGETPLHVAVSRGANKVAERLLELGPNINATLLHGGSVIYYACLKQKVDLVKLLLERGADIHIATLNRGWSPLEASYDLPKILQLLCKHTPKPNFHREVQSRGIIRGPVTALYLAVHGGHTESVKTLLSAWDEDKAIGPNIEYKLPEGCGELSDYTCLAIAAEKGEQEMARMFLERRANVNHCIMGRLPILHTVTDEETLKALLEYNANLELKDQAGRTVLNLHASTSWPDVTVSFLRRLVNAGADLETQDAVGDTPLANSAAVGNSAFLDFLIERGACLDGRGAKFGTPIHRALVNDQLGSVKRLVAAKANINITGYTFGTPLQMAFGRDSESELVTLFLDAGADVNAAGGREGNVVIAASRRGSLEAVKLVLDAGGSPTSVDRIGLSPAMAACRRQDDALEVVRLLEEHGADISAQTKRDFLGRTMLHAAALSADVALVQHVHAALSSAAAGDPTAEVDKSGWTPLHWAVRPACLFSPALKEHTRPSVEGQVEVVRYLLDRRSPELLGGPPVEVDGVQWTVLGLAKYHGAPQQVIDAVVDAMRQDSLDVDNDPGSSLTVEETSQGNLACDVCCCYMRGKSYTCSSELCHDSWSLCFSCFAHKNELHDPEHSFTARDVKPVDSEEVLSDAESD</sequence>
<dbReference type="PANTHER" id="PTHR24123">
    <property type="entry name" value="ANKYRIN REPEAT-CONTAINING"/>
    <property type="match status" value="1"/>
</dbReference>
<evidence type="ECO:0000313" key="7">
    <source>
        <dbReference type="Proteomes" id="UP001174936"/>
    </source>
</evidence>
<feature type="repeat" description="ANK" evidence="3">
    <location>
        <begin position="1271"/>
        <end position="1303"/>
    </location>
</feature>
<keyword evidence="2 3" id="KW-0040">ANK repeat</keyword>
<dbReference type="SMART" id="SM00248">
    <property type="entry name" value="ANK"/>
    <property type="match status" value="16"/>
</dbReference>
<dbReference type="PROSITE" id="PS50297">
    <property type="entry name" value="ANK_REP_REGION"/>
    <property type="match status" value="2"/>
</dbReference>
<dbReference type="PRINTS" id="PR01415">
    <property type="entry name" value="ANKYRIN"/>
</dbReference>